<dbReference type="AlphaFoldDB" id="A0A1Y2A528"/>
<evidence type="ECO:0000313" key="3">
    <source>
        <dbReference type="Proteomes" id="UP000193144"/>
    </source>
</evidence>
<dbReference type="EMBL" id="MCFA01000012">
    <property type="protein sequence ID" value="ORY17440.1"/>
    <property type="molecule type" value="Genomic_DNA"/>
</dbReference>
<dbReference type="InterPro" id="IPR036188">
    <property type="entry name" value="FAD/NAD-bd_sf"/>
</dbReference>
<dbReference type="Proteomes" id="UP000193144">
    <property type="component" value="Unassembled WGS sequence"/>
</dbReference>
<evidence type="ECO:0000313" key="2">
    <source>
        <dbReference type="EMBL" id="ORY17440.1"/>
    </source>
</evidence>
<keyword evidence="3" id="KW-1185">Reference proteome</keyword>
<dbReference type="OrthoDB" id="68575at2759"/>
<dbReference type="Gene3D" id="3.30.70.1990">
    <property type="match status" value="1"/>
</dbReference>
<protein>
    <submittedName>
        <fullName evidence="2">Amine oxidase, flavin-containing superfamily</fullName>
    </submittedName>
</protein>
<feature type="signal peptide" evidence="1">
    <location>
        <begin position="1"/>
        <end position="21"/>
    </location>
</feature>
<accession>A0A1Y2A528</accession>
<dbReference type="Gene3D" id="3.50.50.60">
    <property type="entry name" value="FAD/NAD(P)-binding domain"/>
    <property type="match status" value="1"/>
</dbReference>
<dbReference type="SUPFAM" id="SSF51905">
    <property type="entry name" value="FAD/NAD(P)-binding domain"/>
    <property type="match status" value="1"/>
</dbReference>
<organism evidence="2 3">
    <name type="scientific">Clohesyomyces aquaticus</name>
    <dbReference type="NCBI Taxonomy" id="1231657"/>
    <lineage>
        <taxon>Eukaryota</taxon>
        <taxon>Fungi</taxon>
        <taxon>Dikarya</taxon>
        <taxon>Ascomycota</taxon>
        <taxon>Pezizomycotina</taxon>
        <taxon>Dothideomycetes</taxon>
        <taxon>Pleosporomycetidae</taxon>
        <taxon>Pleosporales</taxon>
        <taxon>Lindgomycetaceae</taxon>
        <taxon>Clohesyomyces</taxon>
    </lineage>
</organism>
<dbReference type="Gene3D" id="1.10.405.20">
    <property type="match status" value="1"/>
</dbReference>
<reference evidence="2 3" key="1">
    <citation type="submission" date="2016-07" db="EMBL/GenBank/DDBJ databases">
        <title>Pervasive Adenine N6-methylation of Active Genes in Fungi.</title>
        <authorList>
            <consortium name="DOE Joint Genome Institute"/>
            <person name="Mondo S.J."/>
            <person name="Dannebaum R.O."/>
            <person name="Kuo R.C."/>
            <person name="Labutti K."/>
            <person name="Haridas S."/>
            <person name="Kuo A."/>
            <person name="Salamov A."/>
            <person name="Ahrendt S.R."/>
            <person name="Lipzen A."/>
            <person name="Sullivan W."/>
            <person name="Andreopoulos W.B."/>
            <person name="Clum A."/>
            <person name="Lindquist E."/>
            <person name="Daum C."/>
            <person name="Ramamoorthy G.K."/>
            <person name="Gryganskyi A."/>
            <person name="Culley D."/>
            <person name="Magnuson J.K."/>
            <person name="James T.Y."/>
            <person name="O'Malley M.A."/>
            <person name="Stajich J.E."/>
            <person name="Spatafora J.W."/>
            <person name="Visel A."/>
            <person name="Grigoriev I.V."/>
        </authorList>
    </citation>
    <scope>NUCLEOTIDE SEQUENCE [LARGE SCALE GENOMIC DNA]</scope>
    <source>
        <strain evidence="2 3">CBS 115471</strain>
    </source>
</reference>
<feature type="chain" id="PRO_5012417838" evidence="1">
    <location>
        <begin position="22"/>
        <end position="483"/>
    </location>
</feature>
<keyword evidence="1" id="KW-0732">Signal</keyword>
<evidence type="ECO:0000256" key="1">
    <source>
        <dbReference type="SAM" id="SignalP"/>
    </source>
</evidence>
<name>A0A1Y2A528_9PLEO</name>
<gene>
    <name evidence="2" type="ORF">BCR34DRAFT_583594</name>
</gene>
<comment type="caution">
    <text evidence="2">The sequence shown here is derived from an EMBL/GenBank/DDBJ whole genome shotgun (WGS) entry which is preliminary data.</text>
</comment>
<proteinExistence type="predicted"/>
<sequence length="483" mass="52929">MRIQGLFHTVLAVCLARTSFAVQTTDLTFEVEDFHPNDIISRDVAIIGGGSAGTYSAISLKDKGKSSIIIEKKSRIGGHCETYIDPATGTPIDIGVITFSNTSVVRNYFGRFKIPLTKIGSFGGATNNYDFRTGMEVNVSSPEATQVGAAFAGYAEQVAKYPDLGNGMFLPNPVPEDLYMPFGDFIVKYSIQDVLQTLYIYNPGLGDILTVPTVEMMRMFNPTVLGSLANGFLTTQHHNNSELYTEAQIELLSDSSLLLNSEVLHVQRSDSDHGVKLVVNTPKGRKLVCAKKLIMAIPPHIDFLTPLDLTKQEKEIFSKLVGAGYYASILKNTGLPDSVSFVANHVQNTPYNLPPLPGTYNIVGTGVPGLHTVYCGTPLGSKSAPLSDDDVKADIIASIQKIQKENPGKFNRTTPEFVVYSSHAPFYLQARPEDTKNGFYKKMYALQGVKNTFWTGGTWKAQDSSEIWRFTEETVLPQLLKGL</sequence>
<dbReference type="Pfam" id="PF13450">
    <property type="entry name" value="NAD_binding_8"/>
    <property type="match status" value="1"/>
</dbReference>